<evidence type="ECO:0000313" key="2">
    <source>
        <dbReference type="Proteomes" id="UP000724874"/>
    </source>
</evidence>
<proteinExistence type="predicted"/>
<comment type="caution">
    <text evidence="1">The sequence shown here is derived from an EMBL/GenBank/DDBJ whole genome shotgun (WGS) entry which is preliminary data.</text>
</comment>
<sequence length="140" mass="15424">MEYINAPSFHAWISEPNLSAEEQTRRADFALDAIVNAVEALLRCPLPGGNGIGPVGGGRIQHDFFGMAEAPVSFINATALENYVNRVRCQVYRTDPPRTHSRERPWNVDLDGLKSAFLSIPRLVSSLPRTFPSRTSSGTL</sequence>
<keyword evidence="2" id="KW-1185">Reference proteome</keyword>
<dbReference type="OrthoDB" id="3250044at2759"/>
<reference evidence="1" key="1">
    <citation type="submission" date="2020-11" db="EMBL/GenBank/DDBJ databases">
        <authorList>
            <consortium name="DOE Joint Genome Institute"/>
            <person name="Ahrendt S."/>
            <person name="Riley R."/>
            <person name="Andreopoulos W."/>
            <person name="LaButti K."/>
            <person name="Pangilinan J."/>
            <person name="Ruiz-duenas F.J."/>
            <person name="Barrasa J.M."/>
            <person name="Sanchez-Garcia M."/>
            <person name="Camarero S."/>
            <person name="Miyauchi S."/>
            <person name="Serrano A."/>
            <person name="Linde D."/>
            <person name="Babiker R."/>
            <person name="Drula E."/>
            <person name="Ayuso-Fernandez I."/>
            <person name="Pacheco R."/>
            <person name="Padilla G."/>
            <person name="Ferreira P."/>
            <person name="Barriuso J."/>
            <person name="Kellner H."/>
            <person name="Castanera R."/>
            <person name="Alfaro M."/>
            <person name="Ramirez L."/>
            <person name="Pisabarro A.G."/>
            <person name="Kuo A."/>
            <person name="Tritt A."/>
            <person name="Lipzen A."/>
            <person name="He G."/>
            <person name="Yan M."/>
            <person name="Ng V."/>
            <person name="Cullen D."/>
            <person name="Martin F."/>
            <person name="Rosso M.-N."/>
            <person name="Henrissat B."/>
            <person name="Hibbett D."/>
            <person name="Martinez A.T."/>
            <person name="Grigoriev I.V."/>
        </authorList>
    </citation>
    <scope>NUCLEOTIDE SEQUENCE</scope>
    <source>
        <strain evidence="1">AH 44721</strain>
    </source>
</reference>
<dbReference type="AlphaFoldDB" id="A0A9P5NPC8"/>
<protein>
    <submittedName>
        <fullName evidence="1">Uncharacterized protein</fullName>
    </submittedName>
</protein>
<organism evidence="1 2">
    <name type="scientific">Gymnopilus junonius</name>
    <name type="common">Spectacular rustgill mushroom</name>
    <name type="synonym">Gymnopilus spectabilis subsp. junonius</name>
    <dbReference type="NCBI Taxonomy" id="109634"/>
    <lineage>
        <taxon>Eukaryota</taxon>
        <taxon>Fungi</taxon>
        <taxon>Dikarya</taxon>
        <taxon>Basidiomycota</taxon>
        <taxon>Agaricomycotina</taxon>
        <taxon>Agaricomycetes</taxon>
        <taxon>Agaricomycetidae</taxon>
        <taxon>Agaricales</taxon>
        <taxon>Agaricineae</taxon>
        <taxon>Hymenogastraceae</taxon>
        <taxon>Gymnopilus</taxon>
    </lineage>
</organism>
<dbReference type="Proteomes" id="UP000724874">
    <property type="component" value="Unassembled WGS sequence"/>
</dbReference>
<evidence type="ECO:0000313" key="1">
    <source>
        <dbReference type="EMBL" id="KAF8904114.1"/>
    </source>
</evidence>
<name>A0A9P5NPC8_GYMJU</name>
<accession>A0A9P5NPC8</accession>
<dbReference type="EMBL" id="JADNYJ010000027">
    <property type="protein sequence ID" value="KAF8904114.1"/>
    <property type="molecule type" value="Genomic_DNA"/>
</dbReference>
<gene>
    <name evidence="1" type="ORF">CPB84DRAFT_1773464</name>
</gene>